<evidence type="ECO:0000256" key="2">
    <source>
        <dbReference type="SAM" id="MobiDB-lite"/>
    </source>
</evidence>
<feature type="domain" description="C2H2-type" evidence="3">
    <location>
        <begin position="238"/>
        <end position="265"/>
    </location>
</feature>
<protein>
    <recommendedName>
        <fullName evidence="3">C2H2-type domain-containing protein</fullName>
    </recommendedName>
</protein>
<sequence length="304" mass="34226">MDKMDAPNNYEERRESTPGWTDPSFSEYNQPQFPLNLYDIPSTHDFYLIRPIQPIRRYNYLDAEGEDLASRQYTLGQDNHWEVNKILTDAYRLAAQDASNLPQFTTAYTCAPSDVWVPPPVPAATPYPSIIPISPMVDELLPSLPQIQELASPISLGSRTIDETRFESLPPSSPYEPRSNPETPVTSGPEPSASRRRRRSSASKHTWSCEPCNKTFYRKAELDRHRKTASIHVQKRNFKCQYCGDVFTRPDARGRHERMCPGNPDNDGSPKGKGNGKGNGKGKEKDRGGAISLIESDIVGSSYY</sequence>
<keyword evidence="1" id="KW-0863">Zinc-finger</keyword>
<name>A0A8H3C0D8_9AGAM</name>
<dbReference type="Gene3D" id="3.30.160.60">
    <property type="entry name" value="Classic Zinc Finger"/>
    <property type="match status" value="1"/>
</dbReference>
<dbReference type="InterPro" id="IPR013087">
    <property type="entry name" value="Znf_C2H2_type"/>
</dbReference>
<feature type="region of interest" description="Disordered" evidence="2">
    <location>
        <begin position="165"/>
        <end position="208"/>
    </location>
</feature>
<organism evidence="4 5">
    <name type="scientific">Rhizoctonia solani</name>
    <dbReference type="NCBI Taxonomy" id="456999"/>
    <lineage>
        <taxon>Eukaryota</taxon>
        <taxon>Fungi</taxon>
        <taxon>Dikarya</taxon>
        <taxon>Basidiomycota</taxon>
        <taxon>Agaricomycotina</taxon>
        <taxon>Agaricomycetes</taxon>
        <taxon>Cantharellales</taxon>
        <taxon>Ceratobasidiaceae</taxon>
        <taxon>Rhizoctonia</taxon>
    </lineage>
</organism>
<dbReference type="EMBL" id="CAJMWR010003752">
    <property type="protein sequence ID" value="CAE6469603.1"/>
    <property type="molecule type" value="Genomic_DNA"/>
</dbReference>
<evidence type="ECO:0000256" key="1">
    <source>
        <dbReference type="PROSITE-ProRule" id="PRU00042"/>
    </source>
</evidence>
<accession>A0A8H3C0D8</accession>
<dbReference type="SMART" id="SM00355">
    <property type="entry name" value="ZnF_C2H2"/>
    <property type="match status" value="2"/>
</dbReference>
<dbReference type="SUPFAM" id="SSF57667">
    <property type="entry name" value="beta-beta-alpha zinc fingers"/>
    <property type="match status" value="1"/>
</dbReference>
<feature type="compositionally biased region" description="Basic and acidic residues" evidence="2">
    <location>
        <begin position="1"/>
        <end position="16"/>
    </location>
</feature>
<keyword evidence="1" id="KW-0479">Metal-binding</keyword>
<proteinExistence type="predicted"/>
<dbReference type="Proteomes" id="UP000663840">
    <property type="component" value="Unassembled WGS sequence"/>
</dbReference>
<dbReference type="AlphaFoldDB" id="A0A8H3C0D8"/>
<reference evidence="4" key="1">
    <citation type="submission" date="2021-01" db="EMBL/GenBank/DDBJ databases">
        <authorList>
            <person name="Kaushik A."/>
        </authorList>
    </citation>
    <scope>NUCLEOTIDE SEQUENCE</scope>
    <source>
        <strain evidence="4">AG1-1A</strain>
    </source>
</reference>
<keyword evidence="1" id="KW-0862">Zinc</keyword>
<dbReference type="GO" id="GO:0008270">
    <property type="term" value="F:zinc ion binding"/>
    <property type="evidence" value="ECO:0007669"/>
    <property type="project" value="UniProtKB-KW"/>
</dbReference>
<evidence type="ECO:0000313" key="5">
    <source>
        <dbReference type="Proteomes" id="UP000663840"/>
    </source>
</evidence>
<feature type="domain" description="C2H2-type" evidence="3">
    <location>
        <begin position="207"/>
        <end position="237"/>
    </location>
</feature>
<dbReference type="InterPro" id="IPR036236">
    <property type="entry name" value="Znf_C2H2_sf"/>
</dbReference>
<gene>
    <name evidence="4" type="ORF">RDB_LOCUS114644</name>
</gene>
<comment type="caution">
    <text evidence="4">The sequence shown here is derived from an EMBL/GenBank/DDBJ whole genome shotgun (WGS) entry which is preliminary data.</text>
</comment>
<dbReference type="PROSITE" id="PS50157">
    <property type="entry name" value="ZINC_FINGER_C2H2_2"/>
    <property type="match status" value="2"/>
</dbReference>
<feature type="region of interest" description="Disordered" evidence="2">
    <location>
        <begin position="252"/>
        <end position="292"/>
    </location>
</feature>
<evidence type="ECO:0000313" key="4">
    <source>
        <dbReference type="EMBL" id="CAE6469603.1"/>
    </source>
</evidence>
<evidence type="ECO:0000259" key="3">
    <source>
        <dbReference type="PROSITE" id="PS50157"/>
    </source>
</evidence>
<feature type="region of interest" description="Disordered" evidence="2">
    <location>
        <begin position="1"/>
        <end position="25"/>
    </location>
</feature>